<keyword evidence="1" id="KW-0540">Nuclease</keyword>
<protein>
    <submittedName>
        <fullName evidence="4">Putative candidate secreted effector protein</fullName>
    </submittedName>
</protein>
<keyword evidence="5" id="KW-1185">Reference proteome</keyword>
<dbReference type="HOGENOM" id="CLU_056748_1_0_1"/>
<name>N1JAS4_BLUG1</name>
<feature type="chain" id="PRO_5004106520" evidence="3">
    <location>
        <begin position="21"/>
        <end position="412"/>
    </location>
</feature>
<evidence type="ECO:0000313" key="4">
    <source>
        <dbReference type="EMBL" id="CCU75022.1"/>
    </source>
</evidence>
<dbReference type="OrthoDB" id="3604365at2759"/>
<dbReference type="Gene3D" id="3.10.450.30">
    <property type="entry name" value="Microbial ribonucleases"/>
    <property type="match status" value="1"/>
</dbReference>
<dbReference type="EMBL" id="CAUH01000865">
    <property type="protein sequence ID" value="CCU75022.1"/>
    <property type="molecule type" value="Genomic_DNA"/>
</dbReference>
<dbReference type="Proteomes" id="UP000015441">
    <property type="component" value="Unassembled WGS sequence"/>
</dbReference>
<accession>N1JAS4</accession>
<keyword evidence="3" id="KW-0732">Signal</keyword>
<feature type="signal peptide" evidence="3">
    <location>
        <begin position="1"/>
        <end position="20"/>
    </location>
</feature>
<comment type="caution">
    <text evidence="4">The sequence shown here is derived from an EMBL/GenBank/DDBJ whole genome shotgun (WGS) entry which is preliminary data.</text>
</comment>
<proteinExistence type="predicted"/>
<dbReference type="AlphaFoldDB" id="N1JAS4"/>
<dbReference type="GO" id="GO:0004540">
    <property type="term" value="F:RNA nuclease activity"/>
    <property type="evidence" value="ECO:0007669"/>
    <property type="project" value="InterPro"/>
</dbReference>
<evidence type="ECO:0000313" key="5">
    <source>
        <dbReference type="Proteomes" id="UP000015441"/>
    </source>
</evidence>
<dbReference type="GO" id="GO:0016787">
    <property type="term" value="F:hydrolase activity"/>
    <property type="evidence" value="ECO:0007669"/>
    <property type="project" value="UniProtKB-KW"/>
</dbReference>
<evidence type="ECO:0000256" key="2">
    <source>
        <dbReference type="ARBA" id="ARBA00022801"/>
    </source>
</evidence>
<keyword evidence="2" id="KW-0378">Hydrolase</keyword>
<reference evidence="4 5" key="1">
    <citation type="journal article" date="2010" name="Science">
        <title>Genome expansion and gene loss in powdery mildew fungi reveal tradeoffs in extreme parasitism.</title>
        <authorList>
            <person name="Spanu P.D."/>
            <person name="Abbott J.C."/>
            <person name="Amselem J."/>
            <person name="Burgis T.A."/>
            <person name="Soanes D.M."/>
            <person name="Stueber K."/>
            <person name="Ver Loren van Themaat E."/>
            <person name="Brown J.K.M."/>
            <person name="Butcher S.A."/>
            <person name="Gurr S.J."/>
            <person name="Lebrun M.-H."/>
            <person name="Ridout C.J."/>
            <person name="Schulze-Lefert P."/>
            <person name="Talbot N.J."/>
            <person name="Ahmadinejad N."/>
            <person name="Ametz C."/>
            <person name="Barton G.R."/>
            <person name="Benjdia M."/>
            <person name="Bidzinski P."/>
            <person name="Bindschedler L.V."/>
            <person name="Both M."/>
            <person name="Brewer M.T."/>
            <person name="Cadle-Davidson L."/>
            <person name="Cadle-Davidson M.M."/>
            <person name="Collemare J."/>
            <person name="Cramer R."/>
            <person name="Frenkel O."/>
            <person name="Godfrey D."/>
            <person name="Harriman J."/>
            <person name="Hoede C."/>
            <person name="King B.C."/>
            <person name="Klages S."/>
            <person name="Kleemann J."/>
            <person name="Knoll D."/>
            <person name="Koti P.S."/>
            <person name="Kreplak J."/>
            <person name="Lopez-Ruiz F.J."/>
            <person name="Lu X."/>
            <person name="Maekawa T."/>
            <person name="Mahanil S."/>
            <person name="Micali C."/>
            <person name="Milgroom M.G."/>
            <person name="Montana G."/>
            <person name="Noir S."/>
            <person name="O'Connell R.J."/>
            <person name="Oberhaensli S."/>
            <person name="Parlange F."/>
            <person name="Pedersen C."/>
            <person name="Quesneville H."/>
            <person name="Reinhardt R."/>
            <person name="Rott M."/>
            <person name="Sacristan S."/>
            <person name="Schmidt S.M."/>
            <person name="Schoen M."/>
            <person name="Skamnioti P."/>
            <person name="Sommer H."/>
            <person name="Stephens A."/>
            <person name="Takahara H."/>
            <person name="Thordal-Christensen H."/>
            <person name="Vigouroux M."/>
            <person name="Wessling R."/>
            <person name="Wicker T."/>
            <person name="Panstruga R."/>
        </authorList>
    </citation>
    <scope>NUCLEOTIDE SEQUENCE [LARGE SCALE GENOMIC DNA]</scope>
    <source>
        <strain evidence="4">DH14</strain>
    </source>
</reference>
<dbReference type="SMR" id="N1JAS4"/>
<evidence type="ECO:0000256" key="1">
    <source>
        <dbReference type="ARBA" id="ARBA00022722"/>
    </source>
</evidence>
<organism evidence="4 5">
    <name type="scientific">Blumeria graminis f. sp. hordei (strain DH14)</name>
    <name type="common">Barley powdery mildew</name>
    <name type="synonym">Oidium monilioides f. sp. hordei</name>
    <dbReference type="NCBI Taxonomy" id="546991"/>
    <lineage>
        <taxon>Eukaryota</taxon>
        <taxon>Fungi</taxon>
        <taxon>Dikarya</taxon>
        <taxon>Ascomycota</taxon>
        <taxon>Pezizomycotina</taxon>
        <taxon>Leotiomycetes</taxon>
        <taxon>Erysiphales</taxon>
        <taxon>Erysiphaceae</taxon>
        <taxon>Blumeria</taxon>
        <taxon>Blumeria hordei</taxon>
    </lineage>
</organism>
<dbReference type="SUPFAM" id="SSF53933">
    <property type="entry name" value="Microbial ribonucleases"/>
    <property type="match status" value="1"/>
</dbReference>
<dbReference type="GO" id="GO:0003723">
    <property type="term" value="F:RNA binding"/>
    <property type="evidence" value="ECO:0007669"/>
    <property type="project" value="InterPro"/>
</dbReference>
<gene>
    <name evidence="4" type="ORF">BGHDH14_bgh01043</name>
</gene>
<dbReference type="InterPro" id="IPR016191">
    <property type="entry name" value="Ribonuclease/ribotoxin"/>
</dbReference>
<sequence>MWINFSVTLAISWLKLQVKCDDIPYSDMYLPDGTNGFVCDLEFHSIDHVREVAKRGVEAFFSKTMFGKFPTTFEDTQLFNVKSDILLSWPIMSSGLFFKRTPGKSRLIINTRGQIMGIVMITSKKQPHEIILNKCTPVRRFLEENNEEQTLLNERWGLANPTFGYNCGMKFFPNPTLDKIPGPDSIRYYQQRLSGKHKLPSLQKYTGDEFSGVDLYWYPVQQRITEKPSSGPPGKYRAVFDMSNGEFKGIINVKERNEKCVTVWDVSSISSNNIYISSSNLNLDRFRDSICPHSCFGHKFKTKILWLYLELALKNWMSTLNGRNSYLPIENQILKDFLLLRPGETSQDSTYYVFAIGHNTNFDAFTLYLVKPRKEKLGSFIPCLRLPSYDIQRLQKYIGNKHNPEESLSLDR</sequence>
<evidence type="ECO:0000256" key="3">
    <source>
        <dbReference type="SAM" id="SignalP"/>
    </source>
</evidence>
<dbReference type="InParanoid" id="N1JAS4"/>